<sequence>MEDLSCTPTHFALLIGVNSDSERLLKGSEDPFIRSNIVDRLESSATYSNIRTGLHAILSIAQPGSYVYIYYSGHGVRMGGSSEFSNKATGDLALNVLDDSSQIVTRPFPGLELAEILGQMVSKGLLVTLVLDCCFSGSVLRDPTSERLLVRYREFWHTLPDITPRLLEEDIEVEDTEDYNGEKRDISMLLSWLVDPKGYTIITACGPYEVALELNLGGETSDHRHGVLSYFLLRAMKKLGGLGGRHAYIYPYLCSLFRQFRPTQNPMWYGNKDLYFFGNATLSLEVMGSPFSVIWNGDLLQLQGGQAHGICEGDQFAVYTINSGRTLVTGRVKELRPLTSDLEIQDASSIWHQDGNTFHPGTVINAMDGSRLRLTIENTGFIDLYLHVYNLGPLGQVTNIQSASYSVLPRRNLAEGFAGEVTLKFRARLPSKVLQRGIFSCEDTIKVFLTSIPTSFASLEMQDLDDFQDRGPVEPVDGYRPSTEQEDWVSLSFTICTVQQQCPEPRLYKGGNRKHKAQ</sequence>
<dbReference type="EMBL" id="JANPWZ010000776">
    <property type="protein sequence ID" value="KAJ3572308.1"/>
    <property type="molecule type" value="Genomic_DNA"/>
</dbReference>
<name>A0A9W8NE97_9PEZI</name>
<dbReference type="Proteomes" id="UP001148614">
    <property type="component" value="Unassembled WGS sequence"/>
</dbReference>
<dbReference type="VEuPathDB" id="FungiDB:F4678DRAFT_461496"/>
<accession>A0A9W8NE97</accession>
<dbReference type="Gene3D" id="3.40.50.1460">
    <property type="match status" value="1"/>
</dbReference>
<comment type="caution">
    <text evidence="2">The sequence shown here is derived from an EMBL/GenBank/DDBJ whole genome shotgun (WGS) entry which is preliminary data.</text>
</comment>
<dbReference type="AlphaFoldDB" id="A0A9W8NE97"/>
<protein>
    <recommendedName>
        <fullName evidence="1">Peptidase C14 caspase domain-containing protein</fullName>
    </recommendedName>
</protein>
<keyword evidence="3" id="KW-1185">Reference proteome</keyword>
<evidence type="ECO:0000313" key="2">
    <source>
        <dbReference type="EMBL" id="KAJ3572308.1"/>
    </source>
</evidence>
<dbReference type="GO" id="GO:0006508">
    <property type="term" value="P:proteolysis"/>
    <property type="evidence" value="ECO:0007669"/>
    <property type="project" value="InterPro"/>
</dbReference>
<proteinExistence type="predicted"/>
<reference evidence="2" key="1">
    <citation type="submission" date="2022-07" db="EMBL/GenBank/DDBJ databases">
        <title>Genome Sequence of Xylaria arbuscula.</title>
        <authorList>
            <person name="Buettner E."/>
        </authorList>
    </citation>
    <scope>NUCLEOTIDE SEQUENCE</scope>
    <source>
        <strain evidence="2">VT107</strain>
    </source>
</reference>
<evidence type="ECO:0000259" key="1">
    <source>
        <dbReference type="Pfam" id="PF00656"/>
    </source>
</evidence>
<dbReference type="InterPro" id="IPR011600">
    <property type="entry name" value="Pept_C14_caspase"/>
</dbReference>
<organism evidence="2 3">
    <name type="scientific">Xylaria arbuscula</name>
    <dbReference type="NCBI Taxonomy" id="114810"/>
    <lineage>
        <taxon>Eukaryota</taxon>
        <taxon>Fungi</taxon>
        <taxon>Dikarya</taxon>
        <taxon>Ascomycota</taxon>
        <taxon>Pezizomycotina</taxon>
        <taxon>Sordariomycetes</taxon>
        <taxon>Xylariomycetidae</taxon>
        <taxon>Xylariales</taxon>
        <taxon>Xylariaceae</taxon>
        <taxon>Xylaria</taxon>
    </lineage>
</organism>
<feature type="domain" description="Peptidase C14 caspase" evidence="1">
    <location>
        <begin position="45"/>
        <end position="239"/>
    </location>
</feature>
<dbReference type="GO" id="GO:0004197">
    <property type="term" value="F:cysteine-type endopeptidase activity"/>
    <property type="evidence" value="ECO:0007669"/>
    <property type="project" value="InterPro"/>
</dbReference>
<gene>
    <name evidence="2" type="ORF">NPX13_g5092</name>
</gene>
<dbReference type="Pfam" id="PF00656">
    <property type="entry name" value="Peptidase_C14"/>
    <property type="match status" value="1"/>
</dbReference>
<evidence type="ECO:0000313" key="3">
    <source>
        <dbReference type="Proteomes" id="UP001148614"/>
    </source>
</evidence>